<evidence type="ECO:0000256" key="1">
    <source>
        <dbReference type="SAM" id="MobiDB-lite"/>
    </source>
</evidence>
<dbReference type="Pfam" id="PF12732">
    <property type="entry name" value="YtxH"/>
    <property type="match status" value="1"/>
</dbReference>
<evidence type="ECO:0000256" key="2">
    <source>
        <dbReference type="SAM" id="Phobius"/>
    </source>
</evidence>
<sequence>MAQYDKNTTYDTVSTKESSSKEFILGAVIGGAIGAATALFLAPKSGTELRQDLNTQAGLLKERSYEWKDQAVTKGNELASTAKEKSAGITQTVQTQSNSLVEKVKSLKDKSNDDTQETDGSREEGSAEFSPSENAASTIPSVTPVDPATPETDPAPLNKNTKLNN</sequence>
<protein>
    <recommendedName>
        <fullName evidence="5">General stress protein</fullName>
    </recommendedName>
</protein>
<evidence type="ECO:0008006" key="5">
    <source>
        <dbReference type="Google" id="ProtNLM"/>
    </source>
</evidence>
<organism evidence="3 4">
    <name type="scientific">Jeotgalibacillus campisalis</name>
    <dbReference type="NCBI Taxonomy" id="220754"/>
    <lineage>
        <taxon>Bacteria</taxon>
        <taxon>Bacillati</taxon>
        <taxon>Bacillota</taxon>
        <taxon>Bacilli</taxon>
        <taxon>Bacillales</taxon>
        <taxon>Caryophanaceae</taxon>
        <taxon>Jeotgalibacillus</taxon>
    </lineage>
</organism>
<dbReference type="PANTHER" id="PTHR35792">
    <property type="entry name" value="GENERAL STRESS PROTEIN"/>
    <property type="match status" value="1"/>
</dbReference>
<name>A0A0C2VQU6_9BACL</name>
<dbReference type="AlphaFoldDB" id="A0A0C2VQU6"/>
<dbReference type="InterPro" id="IPR024623">
    <property type="entry name" value="YtxH"/>
</dbReference>
<dbReference type="RefSeq" id="WP_052477136.1">
    <property type="nucleotide sequence ID" value="NZ_JXRR01000017.1"/>
</dbReference>
<gene>
    <name evidence="3" type="ORF">KR50_30380</name>
</gene>
<dbReference type="Proteomes" id="UP000031972">
    <property type="component" value="Unassembled WGS sequence"/>
</dbReference>
<dbReference type="PATRIC" id="fig|220754.4.peg.3051"/>
<comment type="caution">
    <text evidence="3">The sequence shown here is derived from an EMBL/GenBank/DDBJ whole genome shotgun (WGS) entry which is preliminary data.</text>
</comment>
<keyword evidence="2" id="KW-1133">Transmembrane helix</keyword>
<evidence type="ECO:0000313" key="4">
    <source>
        <dbReference type="Proteomes" id="UP000031972"/>
    </source>
</evidence>
<dbReference type="PANTHER" id="PTHR35792:SF1">
    <property type="entry name" value="SLL0268 PROTEIN"/>
    <property type="match status" value="1"/>
</dbReference>
<feature type="compositionally biased region" description="Polar residues" evidence="1">
    <location>
        <begin position="88"/>
        <end position="100"/>
    </location>
</feature>
<reference evidence="3 4" key="1">
    <citation type="submission" date="2015-01" db="EMBL/GenBank/DDBJ databases">
        <title>Jeotgalibacillus campisalis genome sequencing.</title>
        <authorList>
            <person name="Goh K.M."/>
            <person name="Chan K.-G."/>
            <person name="Yaakop A.S."/>
            <person name="Ee R."/>
            <person name="Gan H.M."/>
            <person name="Chan C.S."/>
        </authorList>
    </citation>
    <scope>NUCLEOTIDE SEQUENCE [LARGE SCALE GENOMIC DNA]</scope>
    <source>
        <strain evidence="3 4">SF-57</strain>
    </source>
</reference>
<dbReference type="InterPro" id="IPR052928">
    <property type="entry name" value="Desiccation-related_membrane"/>
</dbReference>
<proteinExistence type="predicted"/>
<keyword evidence="2" id="KW-0472">Membrane</keyword>
<feature type="compositionally biased region" description="Basic and acidic residues" evidence="1">
    <location>
        <begin position="102"/>
        <end position="125"/>
    </location>
</feature>
<feature type="region of interest" description="Disordered" evidence="1">
    <location>
        <begin position="81"/>
        <end position="165"/>
    </location>
</feature>
<dbReference type="OrthoDB" id="9810874at2"/>
<keyword evidence="4" id="KW-1185">Reference proteome</keyword>
<accession>A0A0C2VQU6</accession>
<dbReference type="EMBL" id="JXRR01000017">
    <property type="protein sequence ID" value="KIL46363.1"/>
    <property type="molecule type" value="Genomic_DNA"/>
</dbReference>
<feature type="transmembrane region" description="Helical" evidence="2">
    <location>
        <begin position="23"/>
        <end position="42"/>
    </location>
</feature>
<feature type="compositionally biased region" description="Polar residues" evidence="1">
    <location>
        <begin position="129"/>
        <end position="141"/>
    </location>
</feature>
<evidence type="ECO:0000313" key="3">
    <source>
        <dbReference type="EMBL" id="KIL46363.1"/>
    </source>
</evidence>
<keyword evidence="2" id="KW-0812">Transmembrane</keyword>